<keyword evidence="2" id="KW-1185">Reference proteome</keyword>
<proteinExistence type="predicted"/>
<evidence type="ECO:0000313" key="1">
    <source>
        <dbReference type="EMBL" id="NNU34105.1"/>
    </source>
</evidence>
<dbReference type="Proteomes" id="UP000566071">
    <property type="component" value="Unassembled WGS sequence"/>
</dbReference>
<protein>
    <recommendedName>
        <fullName evidence="3">AsmA-like C-terminal domain-containing protein</fullName>
    </recommendedName>
</protein>
<sequence>MIFERTVVNNFHFRFHDLNKNNKITGINFDDLDVYNLSVAVNNMDLKHHTFKGDVQHLTLKEKAGFYLKNYSALTTIDTNRILAQHLIIQTPKSIIRNQLDMRFKDFGDFGDFVNKVHIDGQLHSSHISSTDIAYFTTGLEKINFELGVDGRITGLVNNLKAKSLTITAGRATFIKGDFNFKGLPDWDKTHLDLKFDQLATNKKDLDYLYSHFTGDPKAVAPEIVGRFGNVNFTGEFKGLQNDFAATGTFKTQLGRFDPNIKLKINKDGIPAYTGTVDAYDFKPGCFNRR</sequence>
<name>A0ABX1W1W3_9SPHI</name>
<evidence type="ECO:0000313" key="2">
    <source>
        <dbReference type="Proteomes" id="UP000566071"/>
    </source>
</evidence>
<accession>A0ABX1W1W3</accession>
<reference evidence="1 2" key="1">
    <citation type="submission" date="2020-05" db="EMBL/GenBank/DDBJ databases">
        <authorList>
            <person name="Khan S.A."/>
            <person name="Jeon C.O."/>
            <person name="Chun B.H."/>
        </authorList>
    </citation>
    <scope>NUCLEOTIDE SEQUENCE [LARGE SCALE GENOMIC DNA]</scope>
    <source>
        <strain evidence="1 2">S1162</strain>
    </source>
</reference>
<organism evidence="1 2">
    <name type="scientific">Mucilaginibacter humi</name>
    <dbReference type="NCBI Taxonomy" id="2732510"/>
    <lineage>
        <taxon>Bacteria</taxon>
        <taxon>Pseudomonadati</taxon>
        <taxon>Bacteroidota</taxon>
        <taxon>Sphingobacteriia</taxon>
        <taxon>Sphingobacteriales</taxon>
        <taxon>Sphingobacteriaceae</taxon>
        <taxon>Mucilaginibacter</taxon>
    </lineage>
</organism>
<evidence type="ECO:0008006" key="3">
    <source>
        <dbReference type="Google" id="ProtNLM"/>
    </source>
</evidence>
<comment type="caution">
    <text evidence="1">The sequence shown here is derived from an EMBL/GenBank/DDBJ whole genome shotgun (WGS) entry which is preliminary data.</text>
</comment>
<gene>
    <name evidence="1" type="ORF">HK413_08035</name>
</gene>
<dbReference type="RefSeq" id="WP_175269789.1">
    <property type="nucleotide sequence ID" value="NZ_JABFCR010000032.1"/>
</dbReference>
<dbReference type="EMBL" id="JABFCR010000032">
    <property type="protein sequence ID" value="NNU34105.1"/>
    <property type="molecule type" value="Genomic_DNA"/>
</dbReference>